<evidence type="ECO:0000313" key="1">
    <source>
        <dbReference type="EMBL" id="GBD55441.1"/>
    </source>
</evidence>
<evidence type="ECO:0000313" key="2">
    <source>
        <dbReference type="Proteomes" id="UP000236321"/>
    </source>
</evidence>
<dbReference type="RefSeq" id="WP_133158954.1">
    <property type="nucleotide sequence ID" value="NZ_BEYQ01000044.1"/>
</dbReference>
<dbReference type="Proteomes" id="UP000236321">
    <property type="component" value="Unassembled WGS sequence"/>
</dbReference>
<reference evidence="2" key="1">
    <citation type="submission" date="2017-12" db="EMBL/GenBank/DDBJ databases">
        <title>Improved Draft Genome Sequence of Microcystis aeruginosa NIES-298, a Microcystin-Producing Cyanobacterium from Lake Kasumigaura, Japan.</title>
        <authorList>
            <person name="Yamaguchi H."/>
            <person name="Suzuki S."/>
            <person name="Kawachi M."/>
        </authorList>
    </citation>
    <scope>NUCLEOTIDE SEQUENCE [LARGE SCALE GENOMIC DNA]</scope>
    <source>
        <strain evidence="2">NIES-298</strain>
    </source>
</reference>
<dbReference type="EMBL" id="BEYQ01000044">
    <property type="protein sequence ID" value="GBD55441.1"/>
    <property type="molecule type" value="Genomic_DNA"/>
</dbReference>
<proteinExistence type="predicted"/>
<sequence>MGNGWYRASCNVTIPDEVSVLRSFEIAKVQGDWQSLEIRKHRIRLLSDSRVSSSNLVQIVVDKDF</sequence>
<protein>
    <submittedName>
        <fullName evidence="1">Uncharacterized protein</fullName>
    </submittedName>
</protein>
<gene>
    <name evidence="1" type="ORF">BGM30_45340</name>
</gene>
<accession>A0A9P2YNH4</accession>
<dbReference type="AlphaFoldDB" id="A0A9P2YNH4"/>
<name>A0A9P2YNH4_MICAE</name>
<comment type="caution">
    <text evidence="1">The sequence shown here is derived from an EMBL/GenBank/DDBJ whole genome shotgun (WGS) entry which is preliminary data.</text>
</comment>
<organism evidence="1 2">
    <name type="scientific">Microcystis aeruginosa NIES-298</name>
    <dbReference type="NCBI Taxonomy" id="449468"/>
    <lineage>
        <taxon>Bacteria</taxon>
        <taxon>Bacillati</taxon>
        <taxon>Cyanobacteriota</taxon>
        <taxon>Cyanophyceae</taxon>
        <taxon>Oscillatoriophycideae</taxon>
        <taxon>Chroococcales</taxon>
        <taxon>Microcystaceae</taxon>
        <taxon>Microcystis</taxon>
    </lineage>
</organism>